<dbReference type="GO" id="GO:0000009">
    <property type="term" value="F:alpha-1,6-mannosyltransferase activity"/>
    <property type="evidence" value="ECO:0007669"/>
    <property type="project" value="InterPro"/>
</dbReference>
<protein>
    <recommendedName>
        <fullName evidence="4">Alpha-1,6-mannosyltransferase</fullName>
    </recommendedName>
</protein>
<dbReference type="GO" id="GO:0006487">
    <property type="term" value="P:protein N-linked glycosylation"/>
    <property type="evidence" value="ECO:0007669"/>
    <property type="project" value="TreeGrafter"/>
</dbReference>
<dbReference type="InterPro" id="IPR007577">
    <property type="entry name" value="GlycoTrfase_DXD_sugar-bd_CS"/>
</dbReference>
<dbReference type="PANTHER" id="PTHR31834:SF1">
    <property type="entry name" value="INITIATION-SPECIFIC ALPHA-1,6-MANNOSYLTRANSFERASE"/>
    <property type="match status" value="1"/>
</dbReference>
<dbReference type="GO" id="GO:0000136">
    <property type="term" value="C:mannan polymerase complex"/>
    <property type="evidence" value="ECO:0007669"/>
    <property type="project" value="TreeGrafter"/>
</dbReference>
<dbReference type="InterPro" id="IPR039367">
    <property type="entry name" value="Och1-like"/>
</dbReference>
<organism evidence="2 3">
    <name type="scientific">Kwoniella heveanensis BCC8398</name>
    <dbReference type="NCBI Taxonomy" id="1296120"/>
    <lineage>
        <taxon>Eukaryota</taxon>
        <taxon>Fungi</taxon>
        <taxon>Dikarya</taxon>
        <taxon>Basidiomycota</taxon>
        <taxon>Agaricomycotina</taxon>
        <taxon>Tremellomycetes</taxon>
        <taxon>Tremellales</taxon>
        <taxon>Cryptococcaceae</taxon>
        <taxon>Kwoniella</taxon>
    </lineage>
</organism>
<sequence length="525" mass="57580">MSASTSTSGSTSDTEHEIDLEKAIFKPAQYSSGSQPAYLLEPGPGSGFNAHAGPSRRNLPHLGLRRRRLLGQTVVGLAVLSMLGWWLVGDQLAEVGDVLGYSGVPSWRDELTAGDLDLDLIPLPDDRLSEQPAHDVSNDLAFDDEANNPDVESPAELSHAEKMAQLASVQPQQWGLSLSSSSFLAGLRPWPANPPVEEDAQPLSSLGLKADGVYNLGPVALGDYIQQMKEFAEVAFPATIAQKLVKGIEYHLESKTADQFGGKEAADSADVQHRQWDSKKTIWQTDKDSRHAGSAEVQSWKDGKARDEGWYWDLLTDHDADVWIKKRLSGSRIKDVWDNLPSGILRSDTLRYLLVLIEGGIYTDTDTQLLKSPSVWGWGTDPKLYKDGIGWLTDEEKKRIDEGEKADDVLGKASVVVGIEADVGDREDWNDWWPRPIQIVQWTLASAPSHPIALNAVLRITHATADAVDWAHGNAKSIKILKDQGRYDDAKRLAEVTVLNEPSHGGPLGVMDWTGPGVWTDAVLR</sequence>
<evidence type="ECO:0000313" key="3">
    <source>
        <dbReference type="Proteomes" id="UP000092666"/>
    </source>
</evidence>
<evidence type="ECO:0000256" key="1">
    <source>
        <dbReference type="ARBA" id="ARBA00009003"/>
    </source>
</evidence>
<gene>
    <name evidence="2" type="ORF">I316_04664</name>
</gene>
<dbReference type="SUPFAM" id="SSF53448">
    <property type="entry name" value="Nucleotide-diphospho-sugar transferases"/>
    <property type="match status" value="1"/>
</dbReference>
<dbReference type="EMBL" id="KI669504">
    <property type="protein sequence ID" value="OCF33591.1"/>
    <property type="molecule type" value="Genomic_DNA"/>
</dbReference>
<accession>A0A1B9GRC7</accession>
<evidence type="ECO:0008006" key="4">
    <source>
        <dbReference type="Google" id="ProtNLM"/>
    </source>
</evidence>
<name>A0A1B9GRC7_9TREE</name>
<dbReference type="STRING" id="1296120.A0A1B9GRC7"/>
<dbReference type="Pfam" id="PF04488">
    <property type="entry name" value="Gly_transf_sug"/>
    <property type="match status" value="1"/>
</dbReference>
<dbReference type="InterPro" id="IPR029044">
    <property type="entry name" value="Nucleotide-diphossugar_trans"/>
</dbReference>
<reference evidence="3" key="2">
    <citation type="submission" date="2013-12" db="EMBL/GenBank/DDBJ databases">
        <title>Evolution of pathogenesis and genome organization in the Tremellales.</title>
        <authorList>
            <person name="Cuomo C."/>
            <person name="Litvintseva A."/>
            <person name="Heitman J."/>
            <person name="Chen Y."/>
            <person name="Sun S."/>
            <person name="Springer D."/>
            <person name="Dromer F."/>
            <person name="Young S."/>
            <person name="Zeng Q."/>
            <person name="Chapman S."/>
            <person name="Gujja S."/>
            <person name="Saif S."/>
            <person name="Birren B."/>
        </authorList>
    </citation>
    <scope>NUCLEOTIDE SEQUENCE [LARGE SCALE GENOMIC DNA]</scope>
    <source>
        <strain evidence="3">BCC8398</strain>
    </source>
</reference>
<dbReference type="OrthoDB" id="409543at2759"/>
<dbReference type="PANTHER" id="PTHR31834">
    <property type="entry name" value="INITIATION-SPECIFIC ALPHA-1,6-MANNOSYLTRANSFERASE"/>
    <property type="match status" value="1"/>
</dbReference>
<reference evidence="2 3" key="1">
    <citation type="submission" date="2013-07" db="EMBL/GenBank/DDBJ databases">
        <title>The Genome Sequence of Cryptococcus heveanensis BCC8398.</title>
        <authorList>
            <consortium name="The Broad Institute Genome Sequencing Platform"/>
            <person name="Cuomo C."/>
            <person name="Litvintseva A."/>
            <person name="Chen Y."/>
            <person name="Heitman J."/>
            <person name="Sun S."/>
            <person name="Springer D."/>
            <person name="Dromer F."/>
            <person name="Young S.K."/>
            <person name="Zeng Q."/>
            <person name="Gargeya S."/>
            <person name="Fitzgerald M."/>
            <person name="Abouelleil A."/>
            <person name="Alvarado L."/>
            <person name="Berlin A.M."/>
            <person name="Chapman S.B."/>
            <person name="Dewar J."/>
            <person name="Goldberg J."/>
            <person name="Griggs A."/>
            <person name="Gujja S."/>
            <person name="Hansen M."/>
            <person name="Howarth C."/>
            <person name="Imamovic A."/>
            <person name="Larimer J."/>
            <person name="McCowan C."/>
            <person name="Murphy C."/>
            <person name="Pearson M."/>
            <person name="Priest M."/>
            <person name="Roberts A."/>
            <person name="Saif S."/>
            <person name="Shea T."/>
            <person name="Sykes S."/>
            <person name="Wortman J."/>
            <person name="Nusbaum C."/>
            <person name="Birren B."/>
        </authorList>
    </citation>
    <scope>NUCLEOTIDE SEQUENCE [LARGE SCALE GENOMIC DNA]</scope>
    <source>
        <strain evidence="2 3">BCC8398</strain>
    </source>
</reference>
<proteinExistence type="inferred from homology"/>
<dbReference type="Proteomes" id="UP000092666">
    <property type="component" value="Unassembled WGS sequence"/>
</dbReference>
<keyword evidence="3" id="KW-1185">Reference proteome</keyword>
<dbReference type="AlphaFoldDB" id="A0A1B9GRC7"/>
<dbReference type="Gene3D" id="3.90.550.20">
    <property type="match status" value="1"/>
</dbReference>
<evidence type="ECO:0000313" key="2">
    <source>
        <dbReference type="EMBL" id="OCF33591.1"/>
    </source>
</evidence>
<comment type="similarity">
    <text evidence="1">Belongs to the glycosyltransferase 32 family.</text>
</comment>